<feature type="region of interest" description="Disordered" evidence="1">
    <location>
        <begin position="1"/>
        <end position="89"/>
    </location>
</feature>
<name>Q3JRV3_BURP1</name>
<proteinExistence type="predicted"/>
<feature type="region of interest" description="Disordered" evidence="1">
    <location>
        <begin position="161"/>
        <end position="237"/>
    </location>
</feature>
<dbReference type="AlphaFoldDB" id="Q3JRV3"/>
<gene>
    <name evidence="2" type="ordered locus">BURPS1710b_2306</name>
</gene>
<feature type="compositionally biased region" description="Basic and acidic residues" evidence="1">
    <location>
        <begin position="286"/>
        <end position="304"/>
    </location>
</feature>
<dbReference type="KEGG" id="bpm:BURPS1710b_2306"/>
<feature type="compositionally biased region" description="Basic residues" evidence="1">
    <location>
        <begin position="52"/>
        <end position="68"/>
    </location>
</feature>
<feature type="compositionally biased region" description="Basic and acidic residues" evidence="1">
    <location>
        <begin position="179"/>
        <end position="203"/>
    </location>
</feature>
<feature type="compositionally biased region" description="Basic and acidic residues" evidence="1">
    <location>
        <begin position="478"/>
        <end position="499"/>
    </location>
</feature>
<feature type="compositionally biased region" description="Basic residues" evidence="1">
    <location>
        <begin position="27"/>
        <end position="40"/>
    </location>
</feature>
<feature type="compositionally biased region" description="Basic and acidic residues" evidence="1">
    <location>
        <begin position="161"/>
        <end position="171"/>
    </location>
</feature>
<evidence type="ECO:0000313" key="2">
    <source>
        <dbReference type="EMBL" id="ABA48221.1"/>
    </source>
</evidence>
<feature type="region of interest" description="Disordered" evidence="1">
    <location>
        <begin position="399"/>
        <end position="460"/>
    </location>
</feature>
<feature type="compositionally biased region" description="Basic and acidic residues" evidence="1">
    <location>
        <begin position="210"/>
        <end position="219"/>
    </location>
</feature>
<feature type="compositionally biased region" description="Basic and acidic residues" evidence="1">
    <location>
        <begin position="420"/>
        <end position="430"/>
    </location>
</feature>
<accession>Q3JRV3</accession>
<sequence length="732" mass="81992">MSGTAQHVDFSGVGQHRRRGAGADGRGRRHSRRAGARRRNGLADAAGDARGARRGRGQRRARRARRLSARAGALSRGIPDGGGRRAADDARRARRAQAAAARAARALRARDARRRGAPAAPGAQACRRRAGLLAAVRRPGQSGHGAPRLVVARRYRARVDGRADGADDGPARRRRRLRDRADAAQVHERDDARHRRDVADGDRARRHGRRDRDDRERHARAARRHAVVHRDDRARHGGRTLGVALPVRAARATGLRRRARVRRGGAPRESGARFLRPQAARRAAVHARDGKTARRARQRVDEKSPGGLQPPGLFWVFARASAASVAGAPASDAPSATEVRPSRRAARAAHAALAARAAAASGGFGHPPLLLTQHHIVRRHDADRHRDDEQRRERVHLRIQAEAHAREHDERQRRRAGSGQERRQHQIVDRQRKRQQPAGHERLGDQRQRDREEHPERGRAEIERRLLERRVQLAHARLHDDRDVRDAQHHVAEPDREHPTAGGPSEPLAELDEQQQQRDALDHLGNHERRVDHPAVEREAAKAAHPREHETRPRADEHRCERGHHRDLQRQPRGRDQLVVLDECRVPARRETGPHGDELRIVERIDDEARDRDIEETEADREHQHLQIAIRLHRRWPSCSFAWKCWNIAIGTRSSSTIAQVTADAIGQSALLKNSFHITRPIISVFAPPSSSGITYSPTAGMNTSRQPAMIPFFDSGSVICTNAFHGFAPRS</sequence>
<dbReference type="EnsemblBacteria" id="ABA48221">
    <property type="protein sequence ID" value="ABA48221"/>
    <property type="gene ID" value="BURPS1710b_2306"/>
</dbReference>
<feature type="compositionally biased region" description="Basic and acidic residues" evidence="1">
    <location>
        <begin position="515"/>
        <end position="574"/>
    </location>
</feature>
<reference evidence="2 3" key="1">
    <citation type="submission" date="2005-09" db="EMBL/GenBank/DDBJ databases">
        <authorList>
            <person name="Woods D.E."/>
            <person name="Nierman W.C."/>
        </authorList>
    </citation>
    <scope>NUCLEOTIDE SEQUENCE [LARGE SCALE GENOMIC DNA]</scope>
    <source>
        <strain evidence="2 3">1710b</strain>
    </source>
</reference>
<dbReference type="Proteomes" id="UP000002700">
    <property type="component" value="Chromosome I"/>
</dbReference>
<organism evidence="2 3">
    <name type="scientific">Burkholderia pseudomallei (strain 1710b)</name>
    <dbReference type="NCBI Taxonomy" id="320372"/>
    <lineage>
        <taxon>Bacteria</taxon>
        <taxon>Pseudomonadati</taxon>
        <taxon>Pseudomonadota</taxon>
        <taxon>Betaproteobacteria</taxon>
        <taxon>Burkholderiales</taxon>
        <taxon>Burkholderiaceae</taxon>
        <taxon>Burkholderia</taxon>
        <taxon>pseudomallei group</taxon>
    </lineage>
</organism>
<dbReference type="EMBL" id="CP000124">
    <property type="protein sequence ID" value="ABA48221.1"/>
    <property type="molecule type" value="Genomic_DNA"/>
</dbReference>
<feature type="region of interest" description="Disordered" evidence="1">
    <location>
        <begin position="278"/>
        <end position="308"/>
    </location>
</feature>
<feature type="compositionally biased region" description="Basic and acidic residues" evidence="1">
    <location>
        <begin position="399"/>
        <end position="412"/>
    </location>
</feature>
<evidence type="ECO:0000313" key="3">
    <source>
        <dbReference type="Proteomes" id="UP000002700"/>
    </source>
</evidence>
<feature type="region of interest" description="Disordered" evidence="1">
    <location>
        <begin position="478"/>
        <end position="574"/>
    </location>
</feature>
<feature type="compositionally biased region" description="Basic and acidic residues" evidence="1">
    <location>
        <begin position="439"/>
        <end position="460"/>
    </location>
</feature>
<dbReference type="HOGENOM" id="CLU_378418_0_0_4"/>
<protein>
    <submittedName>
        <fullName evidence="2">200 kDa antigen p200, putative</fullName>
    </submittedName>
</protein>
<evidence type="ECO:0000256" key="1">
    <source>
        <dbReference type="SAM" id="MobiDB-lite"/>
    </source>
</evidence>